<sequence length="195" mass="22682">MTSATLTIVLVIHNNASRKVAKKRCKAKKKQETQDQLLKRTLNPSDTTHFVNWRRVKYEELDLYPTIPVDRNKKPIRPPTPEEIKSAYNQVETFHLFKTGRNIVQDPLDKESVIAFIDFIKFEDMSEKDKADLNLFTTFLHRSKKFISPVATDSRSWGGLMWVIGWRKSSDGDQIISLDIISNKWLIPHLKKTKT</sequence>
<dbReference type="EMBL" id="VSWC01000197">
    <property type="protein sequence ID" value="KAA1064601.1"/>
    <property type="molecule type" value="Genomic_DNA"/>
</dbReference>
<dbReference type="AlphaFoldDB" id="A0A5B0LJS9"/>
<keyword evidence="3" id="KW-1185">Reference proteome</keyword>
<reference evidence="2 3" key="1">
    <citation type="submission" date="2019-05" db="EMBL/GenBank/DDBJ databases">
        <title>Emergence of the Ug99 lineage of the wheat stem rust pathogen through somatic hybridization.</title>
        <authorList>
            <person name="Li F."/>
            <person name="Upadhyaya N.M."/>
            <person name="Sperschneider J."/>
            <person name="Matny O."/>
            <person name="Nguyen-Phuc H."/>
            <person name="Mago R."/>
            <person name="Raley C."/>
            <person name="Miller M.E."/>
            <person name="Silverstein K.A.T."/>
            <person name="Henningsen E."/>
            <person name="Hirsch C.D."/>
            <person name="Visser B."/>
            <person name="Pretorius Z.A."/>
            <person name="Steffenson B.J."/>
            <person name="Schwessinger B."/>
            <person name="Dodds P.N."/>
            <person name="Figueroa M."/>
        </authorList>
    </citation>
    <scope>NUCLEOTIDE SEQUENCE [LARGE SCALE GENOMIC DNA]</scope>
    <source>
        <strain evidence="2">21-0</strain>
    </source>
</reference>
<proteinExistence type="predicted"/>
<dbReference type="Pfam" id="PF20515">
    <property type="entry name" value="2OG-FeII_Oxy_6"/>
    <property type="match status" value="1"/>
</dbReference>
<protein>
    <recommendedName>
        <fullName evidence="1">Tet-like 2OG-Fe(II) oxygenase domain-containing protein</fullName>
    </recommendedName>
</protein>
<evidence type="ECO:0000313" key="3">
    <source>
        <dbReference type="Proteomes" id="UP000324748"/>
    </source>
</evidence>
<accession>A0A5B0LJS9</accession>
<gene>
    <name evidence="2" type="ORF">PGT21_008979</name>
</gene>
<dbReference type="Proteomes" id="UP000324748">
    <property type="component" value="Unassembled WGS sequence"/>
</dbReference>
<comment type="caution">
    <text evidence="2">The sequence shown here is derived from an EMBL/GenBank/DDBJ whole genome shotgun (WGS) entry which is preliminary data.</text>
</comment>
<organism evidence="2 3">
    <name type="scientific">Puccinia graminis f. sp. tritici</name>
    <dbReference type="NCBI Taxonomy" id="56615"/>
    <lineage>
        <taxon>Eukaryota</taxon>
        <taxon>Fungi</taxon>
        <taxon>Dikarya</taxon>
        <taxon>Basidiomycota</taxon>
        <taxon>Pucciniomycotina</taxon>
        <taxon>Pucciniomycetes</taxon>
        <taxon>Pucciniales</taxon>
        <taxon>Pucciniaceae</taxon>
        <taxon>Puccinia</taxon>
    </lineage>
</organism>
<evidence type="ECO:0000259" key="1">
    <source>
        <dbReference type="Pfam" id="PF20515"/>
    </source>
</evidence>
<feature type="domain" description="Tet-like 2OG-Fe(II) oxygenase" evidence="1">
    <location>
        <begin position="127"/>
        <end position="177"/>
    </location>
</feature>
<dbReference type="InterPro" id="IPR046798">
    <property type="entry name" value="2OG-FeII_Oxy_6"/>
</dbReference>
<name>A0A5B0LJS9_PUCGR</name>
<evidence type="ECO:0000313" key="2">
    <source>
        <dbReference type="EMBL" id="KAA1064601.1"/>
    </source>
</evidence>